<dbReference type="Gene3D" id="6.10.140.270">
    <property type="match status" value="1"/>
</dbReference>
<dbReference type="Pfam" id="PF21289">
    <property type="entry name" value="EDC4_C"/>
    <property type="match status" value="1"/>
</dbReference>
<gene>
    <name evidence="7" type="ORF">ACHAW5_002405</name>
</gene>
<sequence>MTTPLPPPGAGVGSLYSPPAPGQHPQLASLRASPIAHFASTPNDGYGHDGTTDGPATTPLPASGRLLSANSRYVAYAVKKGLVRIIDRDSAARTLLRGHDESTRLVDASFFGGAEYDATATGGVGVSGLRDELVEARRTRRGGGGGAGSSSSSATRTTPPPPPPSSAASDVLATVGGVRDRASALIWRLRPDGSKIGAEKLLEVRLGGVGASAVAWHPFDPNSFLLLHRNVPGGSGDGHDGAGGGRATIATLVDIGGLRTRRDDVEGHAVWERRGGDGGSGREGTRSLVVVPEEGARGTGTTTTGANDVAWWSGAGPAAASSSSSSSSSFVLTGHDDGCVRLWDAGSPPRGAVVPCAATLDVVLDDDFVDGGTTPSSRRVTRVLFLDQYADPASWGGAVITPPFVVGTDMNHTVALWSSFRASAGGGVVPPTRLRVFGLRRDGVDLSSASRMTSLEICPAPYRPPSPHVAPGLVDGGGKEGEDDVAPPSSFVLMAERDVGVMHALHIDTKWAEGRDGDVTVAVAGFDYVTTLNVVYPVYSFCVAPQQAAPGRRSLAEERDVDLCCFQSKAVQMLTLAAGMCAPPAVEGGTYRGSLAPGITLLGSSALAESCDGGDDGGDEDSDEDEVEEDEDEDYEDYDDEGGDMGEKEFEEDYEVEEDGLDSGNEDDRENDAAAPAATTREPDSFSNWLCSIAIPSPSPSAAAAAAIAASPKEALRRTASTGGGDFPSVMPPTPFLLPDQVLSFSGSESDMPVAKREAPSKSIVPVPPDTSALDILAETAAPPLASKPPKKSNKKNGQGGAKKAQAFPSNQPSAPVKILLRQEPNQEPAVDMRPLGPMTTADALAAPIVSAGMSNMDLGAVEAAVQRAVASQMRSHEMQLLSLLKEAISSEVASAVRSSFKDADNATSQVVQRGIASGLSSGLGASLDKNGKLGRTVEKVARESAASAAKEAVGSMQPLIMNSLNQTMREVMIPAYEAATRQMFEQTSMSLEQGLTQISMNQTYVSAPALQAMATQMTKMSEGIQLLSAEVAQLRIAVDASGASQTNGNVREIQDGTPLSLGIRDEIAALCQAQRYDEAFTKAVSASDGDLVLYVCKKADVEAVFNGEVSISQTIMICLLQQLGAVLVPATDAGDIKTILKWLQEIAVTIDPSNINIQRRKFFYLILSIPFRVLLYCG</sequence>
<name>A0ABD3P0P1_9STRA</name>
<feature type="region of interest" description="Disordered" evidence="5">
    <location>
        <begin position="781"/>
        <end position="813"/>
    </location>
</feature>
<keyword evidence="8" id="KW-1185">Reference proteome</keyword>
<proteinExistence type="predicted"/>
<dbReference type="InterPro" id="IPR045152">
    <property type="entry name" value="EDC4-like"/>
</dbReference>
<feature type="compositionally biased region" description="Low complexity" evidence="5">
    <location>
        <begin position="700"/>
        <end position="712"/>
    </location>
</feature>
<evidence type="ECO:0000313" key="7">
    <source>
        <dbReference type="EMBL" id="KAL3781139.1"/>
    </source>
</evidence>
<dbReference type="AlphaFoldDB" id="A0ABD3P0P1"/>
<feature type="region of interest" description="Disordered" evidence="5">
    <location>
        <begin position="1"/>
        <end position="64"/>
    </location>
</feature>
<dbReference type="PANTHER" id="PTHR15598">
    <property type="entry name" value="ENHANCER OF MRNA-DECAPPING PROTEIN 4"/>
    <property type="match status" value="1"/>
</dbReference>
<dbReference type="GO" id="GO:0005737">
    <property type="term" value="C:cytoplasm"/>
    <property type="evidence" value="ECO:0007669"/>
    <property type="project" value="UniProtKB-SubCell"/>
</dbReference>
<comment type="subcellular location">
    <subcellularLocation>
        <location evidence="1">Cytoplasm</location>
    </subcellularLocation>
</comment>
<dbReference type="Proteomes" id="UP001530315">
    <property type="component" value="Unassembled WGS sequence"/>
</dbReference>
<evidence type="ECO:0000256" key="1">
    <source>
        <dbReference type="ARBA" id="ARBA00004496"/>
    </source>
</evidence>
<dbReference type="PANTHER" id="PTHR15598:SF5">
    <property type="entry name" value="ENHANCER OF MRNA-DECAPPING PROTEIN 4"/>
    <property type="match status" value="1"/>
</dbReference>
<evidence type="ECO:0000256" key="3">
    <source>
        <dbReference type="ARBA" id="ARBA00022574"/>
    </source>
</evidence>
<evidence type="ECO:0000256" key="4">
    <source>
        <dbReference type="ARBA" id="ARBA00022737"/>
    </source>
</evidence>
<dbReference type="Gene3D" id="1.10.220.100">
    <property type="entry name" value="conserved c-terminal region of ge- 1"/>
    <property type="match status" value="1"/>
</dbReference>
<comment type="caution">
    <text evidence="7">The sequence shown here is derived from an EMBL/GenBank/DDBJ whole genome shotgun (WGS) entry which is preliminary data.</text>
</comment>
<evidence type="ECO:0000313" key="8">
    <source>
        <dbReference type="Proteomes" id="UP001530315"/>
    </source>
</evidence>
<keyword evidence="4" id="KW-0677">Repeat</keyword>
<reference evidence="7 8" key="1">
    <citation type="submission" date="2024-10" db="EMBL/GenBank/DDBJ databases">
        <title>Updated reference genomes for cyclostephanoid diatoms.</title>
        <authorList>
            <person name="Roberts W.R."/>
            <person name="Alverson A.J."/>
        </authorList>
    </citation>
    <scope>NUCLEOTIDE SEQUENCE [LARGE SCALE GENOMIC DNA]</scope>
    <source>
        <strain evidence="7 8">AJA276-08</strain>
    </source>
</reference>
<keyword evidence="3" id="KW-0853">WD repeat</keyword>
<evidence type="ECO:0000256" key="5">
    <source>
        <dbReference type="SAM" id="MobiDB-lite"/>
    </source>
</evidence>
<organism evidence="7 8">
    <name type="scientific">Stephanodiscus triporus</name>
    <dbReference type="NCBI Taxonomy" id="2934178"/>
    <lineage>
        <taxon>Eukaryota</taxon>
        <taxon>Sar</taxon>
        <taxon>Stramenopiles</taxon>
        <taxon>Ochrophyta</taxon>
        <taxon>Bacillariophyta</taxon>
        <taxon>Coscinodiscophyceae</taxon>
        <taxon>Thalassiosirophycidae</taxon>
        <taxon>Stephanodiscales</taxon>
        <taxon>Stephanodiscaceae</taxon>
        <taxon>Stephanodiscus</taxon>
    </lineage>
</organism>
<evidence type="ECO:0000256" key="2">
    <source>
        <dbReference type="ARBA" id="ARBA00022490"/>
    </source>
</evidence>
<accession>A0ABD3P0P1</accession>
<feature type="compositionally biased region" description="Acidic residues" evidence="5">
    <location>
        <begin position="612"/>
        <end position="670"/>
    </location>
</feature>
<protein>
    <recommendedName>
        <fullName evidence="6">Enhancer of mRNA-decapping protein 4 C-terminal domain-containing protein</fullName>
    </recommendedName>
</protein>
<feature type="region of interest" description="Disordered" evidence="5">
    <location>
        <begin position="700"/>
        <end position="768"/>
    </location>
</feature>
<keyword evidence="2" id="KW-0963">Cytoplasm</keyword>
<dbReference type="InterPro" id="IPR044938">
    <property type="entry name" value="EDC4_C_sf"/>
</dbReference>
<feature type="region of interest" description="Disordered" evidence="5">
    <location>
        <begin position="606"/>
        <end position="683"/>
    </location>
</feature>
<evidence type="ECO:0000259" key="6">
    <source>
        <dbReference type="Pfam" id="PF21289"/>
    </source>
</evidence>
<dbReference type="EMBL" id="JALLAZ020001082">
    <property type="protein sequence ID" value="KAL3781139.1"/>
    <property type="molecule type" value="Genomic_DNA"/>
</dbReference>
<feature type="region of interest" description="Disordered" evidence="5">
    <location>
        <begin position="136"/>
        <end position="170"/>
    </location>
</feature>
<dbReference type="InterPro" id="IPR049404">
    <property type="entry name" value="EDC4_C"/>
</dbReference>
<feature type="domain" description="Enhancer of mRNA-decapping protein 4 C-terminal" evidence="6">
    <location>
        <begin position="1069"/>
        <end position="1158"/>
    </location>
</feature>